<sequence length="251" mass="27983">MSLVITVFNQKGGVGKSTTVINLSSALALRGKKTLIVDMDPQGNATSGLGLYEFDNMIYDFLIDEEEDSIYPTGFSKLDIIPSNSEFAGVEIELATQKDWQFKLKKMIDKVKDNYDFVIIDSPPSLGILSMMSLVASDKILVPVQCEYYALEGVTQLMDTMTLVRENFNPDLSLLGVVMCMFDGRTNLSNQVVEEIQKHFDNKVFKTFIPRNVRLAEAPSYGMNIYDYDSSSKGAKAYSDLAKEVIGEIND</sequence>
<evidence type="ECO:0000256" key="3">
    <source>
        <dbReference type="ARBA" id="ARBA00062323"/>
    </source>
</evidence>
<reference evidence="6 7" key="1">
    <citation type="submission" date="2016-01" db="EMBL/GenBank/DDBJ databases">
        <authorList>
            <person name="Oliw E.H."/>
        </authorList>
    </citation>
    <scope>NUCLEOTIDE SEQUENCE [LARGE SCALE GENOMIC DNA]</scope>
    <source>
        <strain evidence="6 7">CMW7756A</strain>
    </source>
</reference>
<evidence type="ECO:0000256" key="1">
    <source>
        <dbReference type="ARBA" id="ARBA00006976"/>
    </source>
</evidence>
<organism evidence="6">
    <name type="scientific">Peptoniphilus harei</name>
    <dbReference type="NCBI Taxonomy" id="54005"/>
    <lineage>
        <taxon>Bacteria</taxon>
        <taxon>Bacillati</taxon>
        <taxon>Bacillota</taxon>
        <taxon>Tissierellia</taxon>
        <taxon>Tissierellales</taxon>
        <taxon>Peptoniphilaceae</taxon>
        <taxon>Peptoniphilus</taxon>
    </lineage>
</organism>
<dbReference type="SUPFAM" id="SSF52540">
    <property type="entry name" value="P-loop containing nucleoside triphosphate hydrolases"/>
    <property type="match status" value="1"/>
</dbReference>
<evidence type="ECO:0000313" key="6">
    <source>
        <dbReference type="EMBL" id="KXA30867.1"/>
    </source>
</evidence>
<dbReference type="RefSeq" id="WP_060799941.1">
    <property type="nucleotide sequence ID" value="NZ_KQ957096.1"/>
</dbReference>
<dbReference type="PANTHER" id="PTHR13696:SF52">
    <property type="entry name" value="PARA FAMILY PROTEIN CT_582"/>
    <property type="match status" value="1"/>
</dbReference>
<dbReference type="Gene3D" id="3.40.50.300">
    <property type="entry name" value="P-loop containing nucleotide triphosphate hydrolases"/>
    <property type="match status" value="1"/>
</dbReference>
<dbReference type="PANTHER" id="PTHR13696">
    <property type="entry name" value="P-LOOP CONTAINING NUCLEOSIDE TRIPHOSPHATE HYDROLASE"/>
    <property type="match status" value="1"/>
</dbReference>
<dbReference type="Pfam" id="PF13614">
    <property type="entry name" value="AAA_31"/>
    <property type="match status" value="1"/>
</dbReference>
<dbReference type="EMBL" id="LRQE01000023">
    <property type="protein sequence ID" value="KXA30867.1"/>
    <property type="molecule type" value="Genomic_DNA"/>
</dbReference>
<proteinExistence type="inferred from homology"/>
<dbReference type="Proteomes" id="UP000070174">
    <property type="component" value="Unassembled WGS sequence"/>
</dbReference>
<evidence type="ECO:0000256" key="2">
    <source>
        <dbReference type="ARBA" id="ARBA00049360"/>
    </source>
</evidence>
<comment type="subunit">
    <text evidence="3">Dimerizes in the presence of ATP but not ADP; ATP-binding is required for double-stranded (ds)DNA-binding. Interacts with DnaA.</text>
</comment>
<evidence type="ECO:0000259" key="5">
    <source>
        <dbReference type="Pfam" id="PF13614"/>
    </source>
</evidence>
<protein>
    <recommendedName>
        <fullName evidence="4">Sporulation initiation inhibitor protein Soj</fullName>
    </recommendedName>
</protein>
<dbReference type="PATRIC" id="fig|54005.3.peg.721"/>
<dbReference type="AlphaFoldDB" id="A0A133PQF7"/>
<comment type="caution">
    <text evidence="6">The sequence shown here is derived from an EMBL/GenBank/DDBJ whole genome shotgun (WGS) entry which is preliminary data.</text>
</comment>
<dbReference type="PIRSF" id="PIRSF009320">
    <property type="entry name" value="Nuc_binding_HP_1000"/>
    <property type="match status" value="1"/>
</dbReference>
<dbReference type="InterPro" id="IPR027417">
    <property type="entry name" value="P-loop_NTPase"/>
</dbReference>
<comment type="catalytic activity">
    <reaction evidence="2">
        <text>ATP + H2O = ADP + phosphate + H(+)</text>
        <dbReference type="Rhea" id="RHEA:13065"/>
        <dbReference type="ChEBI" id="CHEBI:15377"/>
        <dbReference type="ChEBI" id="CHEBI:15378"/>
        <dbReference type="ChEBI" id="CHEBI:30616"/>
        <dbReference type="ChEBI" id="CHEBI:43474"/>
        <dbReference type="ChEBI" id="CHEBI:456216"/>
    </reaction>
</comment>
<name>A0A133PQF7_9FIRM</name>
<gene>
    <name evidence="6" type="ORF">HMPREF3229_00732</name>
</gene>
<dbReference type="InterPro" id="IPR050678">
    <property type="entry name" value="DNA_Partitioning_ATPase"/>
</dbReference>
<dbReference type="FunFam" id="3.40.50.300:FF:000285">
    <property type="entry name" value="Sporulation initiation inhibitor Soj"/>
    <property type="match status" value="1"/>
</dbReference>
<dbReference type="InterPro" id="IPR025669">
    <property type="entry name" value="AAA_dom"/>
</dbReference>
<comment type="similarity">
    <text evidence="1">Belongs to the ParA family.</text>
</comment>
<feature type="domain" description="AAA" evidence="5">
    <location>
        <begin position="4"/>
        <end position="173"/>
    </location>
</feature>
<accession>A0A133PQF7</accession>
<dbReference type="CDD" id="cd02042">
    <property type="entry name" value="ParAB_family"/>
    <property type="match status" value="1"/>
</dbReference>
<evidence type="ECO:0000313" key="7">
    <source>
        <dbReference type="Proteomes" id="UP000070174"/>
    </source>
</evidence>
<evidence type="ECO:0000256" key="4">
    <source>
        <dbReference type="ARBA" id="ARBA00071824"/>
    </source>
</evidence>